<proteinExistence type="predicted"/>
<gene>
    <name evidence="1" type="ORF">FSARC_9362</name>
</gene>
<evidence type="ECO:0000313" key="2">
    <source>
        <dbReference type="Proteomes" id="UP000622797"/>
    </source>
</evidence>
<dbReference type="AlphaFoldDB" id="A0A8H4X679"/>
<sequence>MKSSLFKSNDVDQFLAHLHRAIEPRGSRDVVLLFAGEAIRMIAFTMELLTTYLRREGRARKSNGFSNTFFTGSRITSIATSTSQVAVSMGALADMLAEWQVMNRLWGALSMWIAAKDLFLRVSARRSSCEPVKVVDTTIQALQTICLTSFHICEATVLLSSRKIVKWSAKVEERLTFLAIRSWAAFTMIEIGRLSLDWTRMTQGKEKTVSDDWKARWKEDMLQNLAWGSVALHWSLRNGLLPEALVSPLAVFATWSLMKDAWKSSA</sequence>
<evidence type="ECO:0000313" key="1">
    <source>
        <dbReference type="EMBL" id="KAF4962584.1"/>
    </source>
</evidence>
<dbReference type="Proteomes" id="UP000622797">
    <property type="component" value="Unassembled WGS sequence"/>
</dbReference>
<evidence type="ECO:0008006" key="3">
    <source>
        <dbReference type="Google" id="ProtNLM"/>
    </source>
</evidence>
<dbReference type="EMBL" id="JABEXW010000533">
    <property type="protein sequence ID" value="KAF4962584.1"/>
    <property type="molecule type" value="Genomic_DNA"/>
</dbReference>
<organism evidence="1 2">
    <name type="scientific">Fusarium sarcochroum</name>
    <dbReference type="NCBI Taxonomy" id="1208366"/>
    <lineage>
        <taxon>Eukaryota</taxon>
        <taxon>Fungi</taxon>
        <taxon>Dikarya</taxon>
        <taxon>Ascomycota</taxon>
        <taxon>Pezizomycotina</taxon>
        <taxon>Sordariomycetes</taxon>
        <taxon>Hypocreomycetidae</taxon>
        <taxon>Hypocreales</taxon>
        <taxon>Nectriaceae</taxon>
        <taxon>Fusarium</taxon>
        <taxon>Fusarium lateritium species complex</taxon>
    </lineage>
</organism>
<accession>A0A8H4X679</accession>
<reference evidence="1" key="2">
    <citation type="submission" date="2020-05" db="EMBL/GenBank/DDBJ databases">
        <authorList>
            <person name="Kim H.-S."/>
            <person name="Proctor R.H."/>
            <person name="Brown D.W."/>
        </authorList>
    </citation>
    <scope>NUCLEOTIDE SEQUENCE</scope>
    <source>
        <strain evidence="1">NRRL 20472</strain>
    </source>
</reference>
<keyword evidence="2" id="KW-1185">Reference proteome</keyword>
<comment type="caution">
    <text evidence="1">The sequence shown here is derived from an EMBL/GenBank/DDBJ whole genome shotgun (WGS) entry which is preliminary data.</text>
</comment>
<protein>
    <recommendedName>
        <fullName evidence="3">Peroxin 11C</fullName>
    </recommendedName>
</protein>
<dbReference type="OrthoDB" id="10005898at2759"/>
<name>A0A8H4X679_9HYPO</name>
<reference evidence="1" key="1">
    <citation type="journal article" date="2020" name="BMC Genomics">
        <title>Correction to: Identification and distribution of gene clusters required for synthesis of sphingolipid metabolism inhibitors in diverse species of the filamentous fungus Fusarium.</title>
        <authorList>
            <person name="Kim H.S."/>
            <person name="Lohmar J.M."/>
            <person name="Busman M."/>
            <person name="Brown D.W."/>
            <person name="Naumann T.A."/>
            <person name="Divon H.H."/>
            <person name="Lysoe E."/>
            <person name="Uhlig S."/>
            <person name="Proctor R.H."/>
        </authorList>
    </citation>
    <scope>NUCLEOTIDE SEQUENCE</scope>
    <source>
        <strain evidence="1">NRRL 20472</strain>
    </source>
</reference>